<dbReference type="EMBL" id="HBUF01192214">
    <property type="protein sequence ID" value="CAG6658746.1"/>
    <property type="molecule type" value="Transcribed_RNA"/>
</dbReference>
<feature type="region of interest" description="Disordered" evidence="2">
    <location>
        <begin position="373"/>
        <end position="474"/>
    </location>
</feature>
<dbReference type="EMBL" id="HBUF01055709">
    <property type="protein sequence ID" value="CAG6623792.1"/>
    <property type="molecule type" value="Transcribed_RNA"/>
</dbReference>
<dbReference type="EMBL" id="HBUF01424318">
    <property type="protein sequence ID" value="CAG6741222.1"/>
    <property type="molecule type" value="Transcribed_RNA"/>
</dbReference>
<dbReference type="EMBL" id="HBUF01560782">
    <property type="protein sequence ID" value="CAG6762268.1"/>
    <property type="molecule type" value="Transcribed_RNA"/>
</dbReference>
<reference evidence="3" key="1">
    <citation type="submission" date="2021-05" db="EMBL/GenBank/DDBJ databases">
        <authorList>
            <person name="Alioto T."/>
            <person name="Alioto T."/>
            <person name="Gomez Garrido J."/>
        </authorList>
    </citation>
    <scope>NUCLEOTIDE SEQUENCE</scope>
</reference>
<sequence length="474" mass="54876">MGEADINLETLIEDLEQQKYALQRELELATLRIDTLDEEMQLEVELAQEEDDQDEEDIQRMNKELMLLNNKEFTDAKLNLDTSLFNQSVSTSYLNASSVNISSVMEASIHEPDEITDLTNELKETEMKLRDAKCSLEENQHLLQEIKNQNLITENNLKNSRQECQSLKEDLNELEEDIILINSEMSLLPRLKQSDAKHSAKENSIYDELVRRLEVTKTDLDEKKRRLSNYVRVMHQIETECKQIEGEILVLDVYDREDETRKLQSQANLLEAYKHMHKELEKNIQILQTSMTDLPALIHSNSGHNPDLMLKTVSQYHDFINVKLKKLNHELTYHKMELVSVTDKETQLSTNVGLLKLEADKLSSECNSLGNQIEDIKRGRRKAPSQAEKNQSRGPAKDQKDGAKEVKPKTVRFQTSSPSKSMIETTEKEEEDKENDTSVVNQSEDNKLKPVEPQKIVIHKRRQNKKPVTIIKHY</sequence>
<feature type="coiled-coil region" evidence="1">
    <location>
        <begin position="12"/>
        <end position="71"/>
    </location>
</feature>
<evidence type="ECO:0000313" key="3">
    <source>
        <dbReference type="EMBL" id="CAG6762268.1"/>
    </source>
</evidence>
<keyword evidence="1" id="KW-0175">Coiled coil</keyword>
<dbReference type="EMBL" id="HBUF01424319">
    <property type="protein sequence ID" value="CAG6741223.1"/>
    <property type="molecule type" value="Transcribed_RNA"/>
</dbReference>
<dbReference type="AlphaFoldDB" id="A0A8D9EQ40"/>
<feature type="compositionally biased region" description="Polar residues" evidence="2">
    <location>
        <begin position="412"/>
        <end position="423"/>
    </location>
</feature>
<evidence type="ECO:0000256" key="1">
    <source>
        <dbReference type="SAM" id="Coils"/>
    </source>
</evidence>
<dbReference type="EMBL" id="HBUF01560784">
    <property type="protein sequence ID" value="CAG6762270.1"/>
    <property type="molecule type" value="Transcribed_RNA"/>
</dbReference>
<dbReference type="EMBL" id="HBUF01055710">
    <property type="protein sequence ID" value="CAG6623793.1"/>
    <property type="molecule type" value="Transcribed_RNA"/>
</dbReference>
<protein>
    <submittedName>
        <fullName evidence="3">Uncharacterized protein</fullName>
    </submittedName>
</protein>
<feature type="compositionally biased region" description="Basic and acidic residues" evidence="2">
    <location>
        <begin position="395"/>
        <end position="408"/>
    </location>
</feature>
<proteinExistence type="predicted"/>
<feature type="coiled-coil region" evidence="1">
    <location>
        <begin position="115"/>
        <end position="290"/>
    </location>
</feature>
<name>A0A8D9EQ40_9HEMI</name>
<evidence type="ECO:0000256" key="2">
    <source>
        <dbReference type="SAM" id="MobiDB-lite"/>
    </source>
</evidence>
<organism evidence="3">
    <name type="scientific">Cacopsylla melanoneura</name>
    <dbReference type="NCBI Taxonomy" id="428564"/>
    <lineage>
        <taxon>Eukaryota</taxon>
        <taxon>Metazoa</taxon>
        <taxon>Ecdysozoa</taxon>
        <taxon>Arthropoda</taxon>
        <taxon>Hexapoda</taxon>
        <taxon>Insecta</taxon>
        <taxon>Pterygota</taxon>
        <taxon>Neoptera</taxon>
        <taxon>Paraneoptera</taxon>
        <taxon>Hemiptera</taxon>
        <taxon>Sternorrhyncha</taxon>
        <taxon>Psylloidea</taxon>
        <taxon>Psyllidae</taxon>
        <taxon>Psyllinae</taxon>
        <taxon>Cacopsylla</taxon>
    </lineage>
</organism>
<accession>A0A8D9EQ40</accession>